<dbReference type="EMBL" id="CP157675">
    <property type="protein sequence ID" value="XBP71361.1"/>
    <property type="molecule type" value="Genomic_DNA"/>
</dbReference>
<dbReference type="SFLD" id="SFLDG00358">
    <property type="entry name" value="Main_(cytGST)"/>
    <property type="match status" value="1"/>
</dbReference>
<protein>
    <submittedName>
        <fullName evidence="4">Glutathione S-transferase family protein</fullName>
    </submittedName>
</protein>
<dbReference type="Gene3D" id="1.20.1050.10">
    <property type="match status" value="1"/>
</dbReference>
<dbReference type="PROSITE" id="PS50405">
    <property type="entry name" value="GST_CTER"/>
    <property type="match status" value="1"/>
</dbReference>
<proteinExistence type="inferred from homology"/>
<dbReference type="SUPFAM" id="SSF52833">
    <property type="entry name" value="Thioredoxin-like"/>
    <property type="match status" value="1"/>
</dbReference>
<name>A0AAU7LUU4_9BURK</name>
<comment type="similarity">
    <text evidence="1">Belongs to the GST superfamily.</text>
</comment>
<dbReference type="InterPro" id="IPR040079">
    <property type="entry name" value="Glutathione_S-Trfase"/>
</dbReference>
<gene>
    <name evidence="4" type="ORF">ABLV49_06045</name>
</gene>
<dbReference type="PANTHER" id="PTHR44051">
    <property type="entry name" value="GLUTATHIONE S-TRANSFERASE-RELATED"/>
    <property type="match status" value="1"/>
</dbReference>
<evidence type="ECO:0000259" key="2">
    <source>
        <dbReference type="PROSITE" id="PS50404"/>
    </source>
</evidence>
<accession>A0AAU7LUU4</accession>
<dbReference type="AlphaFoldDB" id="A0AAU7LUU4"/>
<feature type="domain" description="GST C-terminal" evidence="3">
    <location>
        <begin position="89"/>
        <end position="210"/>
    </location>
</feature>
<evidence type="ECO:0000256" key="1">
    <source>
        <dbReference type="RuleBase" id="RU003494"/>
    </source>
</evidence>
<dbReference type="CDD" id="cd03046">
    <property type="entry name" value="GST_N_GTT1_like"/>
    <property type="match status" value="1"/>
</dbReference>
<dbReference type="Gene3D" id="3.40.30.10">
    <property type="entry name" value="Glutaredoxin"/>
    <property type="match status" value="1"/>
</dbReference>
<dbReference type="CDD" id="cd03207">
    <property type="entry name" value="GST_C_8"/>
    <property type="match status" value="1"/>
</dbReference>
<evidence type="ECO:0000259" key="3">
    <source>
        <dbReference type="PROSITE" id="PS50405"/>
    </source>
</evidence>
<dbReference type="SUPFAM" id="SSF47616">
    <property type="entry name" value="GST C-terminal domain-like"/>
    <property type="match status" value="1"/>
</dbReference>
<dbReference type="InterPro" id="IPR004045">
    <property type="entry name" value="Glutathione_S-Trfase_N"/>
</dbReference>
<dbReference type="Pfam" id="PF02798">
    <property type="entry name" value="GST_N"/>
    <property type="match status" value="1"/>
</dbReference>
<dbReference type="RefSeq" id="WP_349280741.1">
    <property type="nucleotide sequence ID" value="NZ_CBCSCU010000001.1"/>
</dbReference>
<dbReference type="SFLD" id="SFLDG01150">
    <property type="entry name" value="Main.1:_Beta-like"/>
    <property type="match status" value="1"/>
</dbReference>
<dbReference type="InterPro" id="IPR036249">
    <property type="entry name" value="Thioredoxin-like_sf"/>
</dbReference>
<dbReference type="InterPro" id="IPR010987">
    <property type="entry name" value="Glutathione-S-Trfase_C-like"/>
</dbReference>
<dbReference type="InterPro" id="IPR004046">
    <property type="entry name" value="GST_C"/>
</dbReference>
<dbReference type="PROSITE" id="PS50404">
    <property type="entry name" value="GST_NTER"/>
    <property type="match status" value="1"/>
</dbReference>
<dbReference type="SFLD" id="SFLDS00019">
    <property type="entry name" value="Glutathione_Transferase_(cytos"/>
    <property type="match status" value="1"/>
</dbReference>
<dbReference type="InterPro" id="IPR036282">
    <property type="entry name" value="Glutathione-S-Trfase_C_sf"/>
</dbReference>
<feature type="domain" description="GST N-terminal" evidence="2">
    <location>
        <begin position="1"/>
        <end position="81"/>
    </location>
</feature>
<reference evidence="4" key="1">
    <citation type="submission" date="2024-05" db="EMBL/GenBank/DDBJ databases">
        <authorList>
            <person name="Bunk B."/>
            <person name="Swiderski J."/>
            <person name="Sproer C."/>
            <person name="Thiel V."/>
        </authorList>
    </citation>
    <scope>NUCLEOTIDE SEQUENCE</scope>
    <source>
        <strain evidence="4">DSM 17735</strain>
    </source>
</reference>
<dbReference type="PANTHER" id="PTHR44051:SF8">
    <property type="entry name" value="GLUTATHIONE S-TRANSFERASE GSTA"/>
    <property type="match status" value="1"/>
</dbReference>
<dbReference type="Pfam" id="PF00043">
    <property type="entry name" value="GST_C"/>
    <property type="match status" value="1"/>
</dbReference>
<organism evidence="4">
    <name type="scientific">Polaromonas hydrogenivorans</name>
    <dbReference type="NCBI Taxonomy" id="335476"/>
    <lineage>
        <taxon>Bacteria</taxon>
        <taxon>Pseudomonadati</taxon>
        <taxon>Pseudomonadota</taxon>
        <taxon>Betaproteobacteria</taxon>
        <taxon>Burkholderiales</taxon>
        <taxon>Comamonadaceae</taxon>
        <taxon>Polaromonas</taxon>
    </lineage>
</organism>
<sequence length="210" mass="23572">MTLKIYGTAASRAARPLWVAHELGLAYEHIPLPYLGGATRTPEFLKVNPNGRIPVVDDGGVLVWESMACTLYLAERFMGRDGLSLAAQTHAERAEILRWSFWVVTECEKDALIFLMHGVLMPAERRKPQLAEESLRHLAGPLRILNQHLQDRPWLAGERFTVADICVASVVAWLESASDLIAQCPQVREWLQRCLARPAYQAVRSMAKSD</sequence>
<evidence type="ECO:0000313" key="4">
    <source>
        <dbReference type="EMBL" id="XBP71361.1"/>
    </source>
</evidence>